<dbReference type="AlphaFoldDB" id="A0AAN9R8P1"/>
<name>A0AAN9R8P1_CANGL</name>
<evidence type="ECO:0000313" key="3">
    <source>
        <dbReference type="Proteomes" id="UP001367508"/>
    </source>
</evidence>
<protein>
    <recommendedName>
        <fullName evidence="4">Ubiquitin-like protease family profile domain-containing protein</fullName>
    </recommendedName>
</protein>
<feature type="region of interest" description="Disordered" evidence="1">
    <location>
        <begin position="1"/>
        <end position="51"/>
    </location>
</feature>
<comment type="caution">
    <text evidence="2">The sequence shown here is derived from an EMBL/GenBank/DDBJ whole genome shotgun (WGS) entry which is preliminary data.</text>
</comment>
<evidence type="ECO:0000313" key="2">
    <source>
        <dbReference type="EMBL" id="KAK7361924.1"/>
    </source>
</evidence>
<dbReference type="Proteomes" id="UP001367508">
    <property type="component" value="Unassembled WGS sequence"/>
</dbReference>
<organism evidence="2 3">
    <name type="scientific">Canavalia gladiata</name>
    <name type="common">Sword bean</name>
    <name type="synonym">Dolichos gladiatus</name>
    <dbReference type="NCBI Taxonomy" id="3824"/>
    <lineage>
        <taxon>Eukaryota</taxon>
        <taxon>Viridiplantae</taxon>
        <taxon>Streptophyta</taxon>
        <taxon>Embryophyta</taxon>
        <taxon>Tracheophyta</taxon>
        <taxon>Spermatophyta</taxon>
        <taxon>Magnoliopsida</taxon>
        <taxon>eudicotyledons</taxon>
        <taxon>Gunneridae</taxon>
        <taxon>Pentapetalae</taxon>
        <taxon>rosids</taxon>
        <taxon>fabids</taxon>
        <taxon>Fabales</taxon>
        <taxon>Fabaceae</taxon>
        <taxon>Papilionoideae</taxon>
        <taxon>50 kb inversion clade</taxon>
        <taxon>NPAAA clade</taxon>
        <taxon>indigoferoid/millettioid clade</taxon>
        <taxon>Phaseoleae</taxon>
        <taxon>Canavalia</taxon>
    </lineage>
</organism>
<sequence length="192" mass="21985">MGAKRRSLRLNKIGTKAKKNEDNLSESMSSPSYNKAKCGNPTDLPPPNMPPVIVLSSGKVEAFTSPQPISHREKKGKDGEKFVPDRPSYAEVVQKVPRLESSVKEIKEALLLITNILNKQTTQQNFELNPFEIYVPINEDNSHWYLLIDHGTRLKLAVDFIIHLYNTIREDIINKAHHHLERYKAGQRMQKF</sequence>
<reference evidence="2 3" key="1">
    <citation type="submission" date="2024-01" db="EMBL/GenBank/DDBJ databases">
        <title>The genomes of 5 underutilized Papilionoideae crops provide insights into root nodulation and disease resistanc.</title>
        <authorList>
            <person name="Jiang F."/>
        </authorList>
    </citation>
    <scope>NUCLEOTIDE SEQUENCE [LARGE SCALE GENOMIC DNA]</scope>
    <source>
        <strain evidence="2">LVBAO_FW01</strain>
        <tissue evidence="2">Leaves</tissue>
    </source>
</reference>
<gene>
    <name evidence="2" type="ORF">VNO77_04017</name>
</gene>
<proteinExistence type="predicted"/>
<keyword evidence="3" id="KW-1185">Reference proteome</keyword>
<evidence type="ECO:0008006" key="4">
    <source>
        <dbReference type="Google" id="ProtNLM"/>
    </source>
</evidence>
<dbReference type="EMBL" id="JAYMYQ010000001">
    <property type="protein sequence ID" value="KAK7361924.1"/>
    <property type="molecule type" value="Genomic_DNA"/>
</dbReference>
<evidence type="ECO:0000256" key="1">
    <source>
        <dbReference type="SAM" id="MobiDB-lite"/>
    </source>
</evidence>
<accession>A0AAN9R8P1</accession>